<dbReference type="SMART" id="SM00032">
    <property type="entry name" value="CCP"/>
    <property type="match status" value="3"/>
</dbReference>
<dbReference type="PANTHER" id="PTHR45656">
    <property type="entry name" value="PROTEIN CBR-CLEC-78"/>
    <property type="match status" value="1"/>
</dbReference>
<keyword evidence="7" id="KW-1185">Reference proteome</keyword>
<feature type="disulfide bond" evidence="3">
    <location>
        <begin position="150"/>
        <end position="193"/>
    </location>
</feature>
<evidence type="ECO:0000313" key="7">
    <source>
        <dbReference type="Proteomes" id="UP000265000"/>
    </source>
</evidence>
<accession>A0A3Q2QSZ8</accession>
<dbReference type="Pfam" id="PF00084">
    <property type="entry name" value="Sushi"/>
    <property type="match status" value="3"/>
</dbReference>
<dbReference type="CDD" id="cd00033">
    <property type="entry name" value="CCP"/>
    <property type="match status" value="2"/>
</dbReference>
<dbReference type="STRING" id="8078.ENSFHEP00000030759"/>
<dbReference type="PROSITE" id="PS50923">
    <property type="entry name" value="SUSHI"/>
    <property type="match status" value="3"/>
</dbReference>
<feature type="domain" description="Sushi" evidence="5">
    <location>
        <begin position="28"/>
        <end position="90"/>
    </location>
</feature>
<keyword evidence="1" id="KW-0677">Repeat</keyword>
<name>A0A3Q2QSZ8_FUNHE</name>
<feature type="domain" description="Sushi" evidence="5">
    <location>
        <begin position="148"/>
        <end position="207"/>
    </location>
</feature>
<comment type="caution">
    <text evidence="3">Lacks conserved residue(s) required for the propagation of feature annotation.</text>
</comment>
<protein>
    <submittedName>
        <fullName evidence="6">Complement decay-accelerating factor, GPI-anchored</fullName>
    </submittedName>
</protein>
<dbReference type="InterPro" id="IPR035976">
    <property type="entry name" value="Sushi/SCR/CCP_sf"/>
</dbReference>
<evidence type="ECO:0000256" key="3">
    <source>
        <dbReference type="PROSITE-ProRule" id="PRU00302"/>
    </source>
</evidence>
<evidence type="ECO:0000313" key="6">
    <source>
        <dbReference type="Ensembl" id="ENSFHEP00000030759.1"/>
    </source>
</evidence>
<dbReference type="Ensembl" id="ENSFHET00000032887.1">
    <property type="protein sequence ID" value="ENSFHEP00000030759.1"/>
    <property type="gene ID" value="ENSFHEG00000016252.1"/>
</dbReference>
<dbReference type="InterPro" id="IPR051277">
    <property type="entry name" value="SEZ6_CSMD_C4BPB_Regulators"/>
</dbReference>
<proteinExistence type="predicted"/>
<evidence type="ECO:0000256" key="2">
    <source>
        <dbReference type="ARBA" id="ARBA00023157"/>
    </source>
</evidence>
<dbReference type="AlphaFoldDB" id="A0A3Q2QSZ8"/>
<reference evidence="6" key="2">
    <citation type="submission" date="2025-09" db="UniProtKB">
        <authorList>
            <consortium name="Ensembl"/>
        </authorList>
    </citation>
    <scope>IDENTIFICATION</scope>
</reference>
<reference evidence="6" key="1">
    <citation type="submission" date="2025-08" db="UniProtKB">
        <authorList>
            <consortium name="Ensembl"/>
        </authorList>
    </citation>
    <scope>IDENTIFICATION</scope>
</reference>
<evidence type="ECO:0000256" key="1">
    <source>
        <dbReference type="ARBA" id="ARBA00022737"/>
    </source>
</evidence>
<keyword evidence="4" id="KW-0732">Signal</keyword>
<sequence length="280" mass="30317">MELLPEDNLKSNLLLLLLLHLFVGSFAGDCPKPEVGENMVLSEAALLKNDFPEGSKVLLECARGYEKASGSGTIDCVDNKWTEPDLNCKKLDCGQPKPEPHMSFNTSGGTVFGSRIKVICEEGYWILGTSFKHCYATGWFGKATCKIFTCPKPAEVKNGKNSWIADTVPEYGQVINFTCNEGYVLSGSKNITCGKTKYDSPPPQCIGATTEDNIKTSIITSATATTQQERTTASPSATTVIARIFTSISTPQQGDKFITFEKKAPRTSEPSSTTTSLKGI</sequence>
<keyword evidence="3" id="KW-0768">Sushi</keyword>
<dbReference type="GeneTree" id="ENSGT00940000161110"/>
<dbReference type="Gene3D" id="2.10.70.10">
    <property type="entry name" value="Complement Module, domain 1"/>
    <property type="match status" value="3"/>
</dbReference>
<organism evidence="6 7">
    <name type="scientific">Fundulus heteroclitus</name>
    <name type="common">Killifish</name>
    <name type="synonym">Mummichog</name>
    <dbReference type="NCBI Taxonomy" id="8078"/>
    <lineage>
        <taxon>Eukaryota</taxon>
        <taxon>Metazoa</taxon>
        <taxon>Chordata</taxon>
        <taxon>Craniata</taxon>
        <taxon>Vertebrata</taxon>
        <taxon>Euteleostomi</taxon>
        <taxon>Actinopterygii</taxon>
        <taxon>Neopterygii</taxon>
        <taxon>Teleostei</taxon>
        <taxon>Neoteleostei</taxon>
        <taxon>Acanthomorphata</taxon>
        <taxon>Ovalentaria</taxon>
        <taxon>Atherinomorphae</taxon>
        <taxon>Cyprinodontiformes</taxon>
        <taxon>Fundulidae</taxon>
        <taxon>Fundulus</taxon>
    </lineage>
</organism>
<keyword evidence="2 3" id="KW-1015">Disulfide bond</keyword>
<feature type="domain" description="Sushi" evidence="5">
    <location>
        <begin position="91"/>
        <end position="147"/>
    </location>
</feature>
<dbReference type="Proteomes" id="UP000265000">
    <property type="component" value="Unplaced"/>
</dbReference>
<evidence type="ECO:0000259" key="5">
    <source>
        <dbReference type="PROSITE" id="PS50923"/>
    </source>
</evidence>
<feature type="disulfide bond" evidence="3">
    <location>
        <begin position="61"/>
        <end position="88"/>
    </location>
</feature>
<feature type="chain" id="PRO_5018644323" evidence="4">
    <location>
        <begin position="28"/>
        <end position="280"/>
    </location>
</feature>
<evidence type="ECO:0000256" key="4">
    <source>
        <dbReference type="SAM" id="SignalP"/>
    </source>
</evidence>
<feature type="signal peptide" evidence="4">
    <location>
        <begin position="1"/>
        <end position="27"/>
    </location>
</feature>
<dbReference type="InterPro" id="IPR000436">
    <property type="entry name" value="Sushi_SCR_CCP_dom"/>
</dbReference>
<dbReference type="PANTHER" id="PTHR45656:SF15">
    <property type="entry name" value="SUSHI DOMAIN-CONTAINING PROTEIN"/>
    <property type="match status" value="1"/>
</dbReference>
<dbReference type="SUPFAM" id="SSF57535">
    <property type="entry name" value="Complement control module/SCR domain"/>
    <property type="match status" value="3"/>
</dbReference>